<dbReference type="InterPro" id="IPR019282">
    <property type="entry name" value="Glycoamylase-like_cons_dom"/>
</dbReference>
<dbReference type="Gene3D" id="1.50.10.140">
    <property type="match status" value="1"/>
</dbReference>
<evidence type="ECO:0000313" key="3">
    <source>
        <dbReference type="Proteomes" id="UP000313849"/>
    </source>
</evidence>
<organism evidence="2 3">
    <name type="scientific">Miniimonas arenae</name>
    <dbReference type="NCBI Taxonomy" id="676201"/>
    <lineage>
        <taxon>Bacteria</taxon>
        <taxon>Bacillati</taxon>
        <taxon>Actinomycetota</taxon>
        <taxon>Actinomycetes</taxon>
        <taxon>Micrococcales</taxon>
        <taxon>Beutenbergiaceae</taxon>
        <taxon>Miniimonas</taxon>
    </lineage>
</organism>
<evidence type="ECO:0000259" key="1">
    <source>
        <dbReference type="Pfam" id="PF10091"/>
    </source>
</evidence>
<dbReference type="Pfam" id="PF10091">
    <property type="entry name" value="Glycoamylase"/>
    <property type="match status" value="1"/>
</dbReference>
<dbReference type="RefSeq" id="WP_139986305.1">
    <property type="nucleotide sequence ID" value="NZ_VENP01000011.1"/>
</dbReference>
<protein>
    <recommendedName>
        <fullName evidence="1">Glycoamylase-like domain-containing protein</fullName>
    </recommendedName>
</protein>
<keyword evidence="3" id="KW-1185">Reference proteome</keyword>
<sequence length="124" mass="12726">MTAGRAPAPHCDGTVPPASLVGALPFAPDAAAEALHRLERDHPGAWDERYGWCDGVNLGAGDAAPGSEGTVARTWYAPARFGLNKGVSALLGAAALGSSVVWDAYAAHPWVARGLDVLGLELAR</sequence>
<proteinExistence type="predicted"/>
<comment type="caution">
    <text evidence="2">The sequence shown here is derived from an EMBL/GenBank/DDBJ whole genome shotgun (WGS) entry which is preliminary data.</text>
</comment>
<reference evidence="2 3" key="1">
    <citation type="submission" date="2019-06" db="EMBL/GenBank/DDBJ databases">
        <title>Draft genome sequence of Miniimonas arenae KCTC 19750T isolated from sea sand.</title>
        <authorList>
            <person name="Park S.-J."/>
        </authorList>
    </citation>
    <scope>NUCLEOTIDE SEQUENCE [LARGE SCALE GENOMIC DNA]</scope>
    <source>
        <strain evidence="2 3">KCTC 19750</strain>
    </source>
</reference>
<evidence type="ECO:0000313" key="2">
    <source>
        <dbReference type="EMBL" id="TNU76082.1"/>
    </source>
</evidence>
<feature type="domain" description="Glycoamylase-like" evidence="1">
    <location>
        <begin position="6"/>
        <end position="109"/>
    </location>
</feature>
<gene>
    <name evidence="2" type="ORF">FH969_04625</name>
</gene>
<dbReference type="Proteomes" id="UP000313849">
    <property type="component" value="Unassembled WGS sequence"/>
</dbReference>
<name>A0A5C5BD78_9MICO</name>
<dbReference type="AlphaFoldDB" id="A0A5C5BD78"/>
<dbReference type="EMBL" id="VENP01000011">
    <property type="protein sequence ID" value="TNU76082.1"/>
    <property type="molecule type" value="Genomic_DNA"/>
</dbReference>
<dbReference type="OrthoDB" id="5937621at2"/>
<accession>A0A5C5BD78</accession>